<protein>
    <submittedName>
        <fullName evidence="1">Uncharacterized protein</fullName>
    </submittedName>
</protein>
<name>A0A8R1TJU2_ONCVO</name>
<evidence type="ECO:0000313" key="1">
    <source>
        <dbReference type="EnsemblMetazoa" id="OVOC11024.1"/>
    </source>
</evidence>
<dbReference type="EnsemblMetazoa" id="OVOC11024.1">
    <property type="protein sequence ID" value="OVOC11024.1"/>
    <property type="gene ID" value="WBGene00247833"/>
</dbReference>
<reference evidence="2" key="1">
    <citation type="submission" date="2013-10" db="EMBL/GenBank/DDBJ databases">
        <title>Genome sequencing of Onchocerca volvulus.</title>
        <authorList>
            <person name="Cotton J."/>
            <person name="Tsai J."/>
            <person name="Stanley E."/>
            <person name="Tracey A."/>
            <person name="Holroyd N."/>
            <person name="Lustigman S."/>
            <person name="Berriman M."/>
        </authorList>
    </citation>
    <scope>NUCLEOTIDE SEQUENCE</scope>
</reference>
<keyword evidence="2" id="KW-1185">Reference proteome</keyword>
<accession>A0A8R1TJU2</accession>
<sequence>MKSEGTDSSKMFYGNIGLAEFEKCSLSLSLVDDLKYCKQKIFFLEVQKTVSVELPLTVNQKKNGQIKKRKLDVNAGTNSNKMGLCDAINYIIDNIINLLIIINSKTL</sequence>
<organism evidence="1 2">
    <name type="scientific">Onchocerca volvulus</name>
    <dbReference type="NCBI Taxonomy" id="6282"/>
    <lineage>
        <taxon>Eukaryota</taxon>
        <taxon>Metazoa</taxon>
        <taxon>Ecdysozoa</taxon>
        <taxon>Nematoda</taxon>
        <taxon>Chromadorea</taxon>
        <taxon>Rhabditida</taxon>
        <taxon>Spirurina</taxon>
        <taxon>Spiruromorpha</taxon>
        <taxon>Filarioidea</taxon>
        <taxon>Onchocercidae</taxon>
        <taxon>Onchocerca</taxon>
    </lineage>
</organism>
<dbReference type="AlphaFoldDB" id="A0A8R1TJU2"/>
<reference evidence="1" key="2">
    <citation type="submission" date="2022-06" db="UniProtKB">
        <authorList>
            <consortium name="EnsemblMetazoa"/>
        </authorList>
    </citation>
    <scope>IDENTIFICATION</scope>
</reference>
<dbReference type="EMBL" id="CMVM020000346">
    <property type="status" value="NOT_ANNOTATED_CDS"/>
    <property type="molecule type" value="Genomic_DNA"/>
</dbReference>
<dbReference type="Proteomes" id="UP000024404">
    <property type="component" value="Unassembled WGS sequence"/>
</dbReference>
<proteinExistence type="predicted"/>
<evidence type="ECO:0000313" key="2">
    <source>
        <dbReference type="Proteomes" id="UP000024404"/>
    </source>
</evidence>